<keyword evidence="5" id="KW-1185">Reference proteome</keyword>
<dbReference type="AlphaFoldDB" id="A0A3N0GLU9"/>
<evidence type="ECO:0000259" key="3">
    <source>
        <dbReference type="PROSITE" id="PS51898"/>
    </source>
</evidence>
<name>A0A3N0GLU9_9ACTN</name>
<sequence length="459" mass="52087">MPRPQPYDRYEDPTRPDDDQTSWDTPLGLVALYAPTQAVPYYRIVWGNPQEGTTVGRYFDRGWAKALVREQLIVAGATPRTEQPVSVGIDYWLSPERPKPRGSWGESHTKTMTYYAERYFRPVFGTTRHLDLRRSHVQQAVNLAPTESEGRNVRRAARSLIGALRQGDYLLENQVIDLATVWWHGVRIVKVTDQSDGRVDFVPRSKRPTHTEVRALRESMARRRRRGTKGWRALAVELAAYSGVRRGELAVLDDTTVSSDGRIRVQWRLETIGGPHLALPKGNKRRWTTYPQITPTGFPLADAIAERLDEIAREKAAGTNPRGLLFPSERGTWLLGSNFHRDVFEPAALYAGWPFVEEVKPWGIGKTRRQRTWALTWHSLRHTFVTWQLEDLHQPPSRVATLAGHESAEFTLARYVSGTTDDITDSLAALGWRTDEAEVPAQLTGHREPVTPQTSFIAS</sequence>
<dbReference type="PROSITE" id="PS51898">
    <property type="entry name" value="TYR_RECOMBINASE"/>
    <property type="match status" value="1"/>
</dbReference>
<proteinExistence type="predicted"/>
<dbReference type="Proteomes" id="UP000279994">
    <property type="component" value="Unassembled WGS sequence"/>
</dbReference>
<dbReference type="Pfam" id="PF00589">
    <property type="entry name" value="Phage_integrase"/>
    <property type="match status" value="1"/>
</dbReference>
<protein>
    <recommendedName>
        <fullName evidence="3">Tyr recombinase domain-containing protein</fullName>
    </recommendedName>
</protein>
<reference evidence="4 5" key="1">
    <citation type="submission" date="2018-11" db="EMBL/GenBank/DDBJ databases">
        <authorList>
            <person name="Li F."/>
        </authorList>
    </citation>
    <scope>NUCLEOTIDE SEQUENCE [LARGE SCALE GENOMIC DNA]</scope>
    <source>
        <strain evidence="4 5">Gsoil 818</strain>
    </source>
</reference>
<dbReference type="GO" id="GO:0015074">
    <property type="term" value="P:DNA integration"/>
    <property type="evidence" value="ECO:0007669"/>
    <property type="project" value="InterPro"/>
</dbReference>
<dbReference type="OrthoDB" id="1822491at2"/>
<evidence type="ECO:0000313" key="5">
    <source>
        <dbReference type="Proteomes" id="UP000279994"/>
    </source>
</evidence>
<feature type="compositionally biased region" description="Basic and acidic residues" evidence="2">
    <location>
        <begin position="1"/>
        <end position="18"/>
    </location>
</feature>
<feature type="domain" description="Tyr recombinase" evidence="3">
    <location>
        <begin position="203"/>
        <end position="428"/>
    </location>
</feature>
<dbReference type="RefSeq" id="WP_123224127.1">
    <property type="nucleotide sequence ID" value="NZ_RJSF01000043.1"/>
</dbReference>
<gene>
    <name evidence="4" type="ORF">EFL26_17175</name>
</gene>
<keyword evidence="1" id="KW-0233">DNA recombination</keyword>
<dbReference type="InterPro" id="IPR011010">
    <property type="entry name" value="DNA_brk_join_enz"/>
</dbReference>
<dbReference type="InterPro" id="IPR013762">
    <property type="entry name" value="Integrase-like_cat_sf"/>
</dbReference>
<evidence type="ECO:0000256" key="2">
    <source>
        <dbReference type="SAM" id="MobiDB-lite"/>
    </source>
</evidence>
<feature type="region of interest" description="Disordered" evidence="2">
    <location>
        <begin position="440"/>
        <end position="459"/>
    </location>
</feature>
<dbReference type="GO" id="GO:0006310">
    <property type="term" value="P:DNA recombination"/>
    <property type="evidence" value="ECO:0007669"/>
    <property type="project" value="UniProtKB-KW"/>
</dbReference>
<dbReference type="GO" id="GO:0003677">
    <property type="term" value="F:DNA binding"/>
    <property type="evidence" value="ECO:0007669"/>
    <property type="project" value="InterPro"/>
</dbReference>
<organism evidence="4 5">
    <name type="scientific">Nocardioides pocheonensis</name>
    <dbReference type="NCBI Taxonomy" id="661485"/>
    <lineage>
        <taxon>Bacteria</taxon>
        <taxon>Bacillati</taxon>
        <taxon>Actinomycetota</taxon>
        <taxon>Actinomycetes</taxon>
        <taxon>Propionibacteriales</taxon>
        <taxon>Nocardioidaceae</taxon>
        <taxon>Nocardioides</taxon>
    </lineage>
</organism>
<evidence type="ECO:0000256" key="1">
    <source>
        <dbReference type="ARBA" id="ARBA00023172"/>
    </source>
</evidence>
<accession>A0A3N0GLU9</accession>
<feature type="region of interest" description="Disordered" evidence="2">
    <location>
        <begin position="1"/>
        <end position="23"/>
    </location>
</feature>
<dbReference type="InterPro" id="IPR002104">
    <property type="entry name" value="Integrase_catalytic"/>
</dbReference>
<dbReference type="Gene3D" id="1.10.443.10">
    <property type="entry name" value="Intergrase catalytic core"/>
    <property type="match status" value="1"/>
</dbReference>
<dbReference type="SUPFAM" id="SSF56349">
    <property type="entry name" value="DNA breaking-rejoining enzymes"/>
    <property type="match status" value="1"/>
</dbReference>
<evidence type="ECO:0000313" key="4">
    <source>
        <dbReference type="EMBL" id="RNM13152.1"/>
    </source>
</evidence>
<dbReference type="EMBL" id="RJSF01000043">
    <property type="protein sequence ID" value="RNM13152.1"/>
    <property type="molecule type" value="Genomic_DNA"/>
</dbReference>
<comment type="caution">
    <text evidence="4">The sequence shown here is derived from an EMBL/GenBank/DDBJ whole genome shotgun (WGS) entry which is preliminary data.</text>
</comment>